<dbReference type="SUPFAM" id="SSF56059">
    <property type="entry name" value="Glutathione synthetase ATP-binding domain-like"/>
    <property type="match status" value="1"/>
</dbReference>
<evidence type="ECO:0000256" key="1">
    <source>
        <dbReference type="ARBA" id="ARBA00022532"/>
    </source>
</evidence>
<dbReference type="PANTHER" id="PTHR11815">
    <property type="entry name" value="SUCCINYL-COA SYNTHETASE BETA CHAIN"/>
    <property type="match status" value="1"/>
</dbReference>
<proteinExistence type="predicted"/>
<protein>
    <submittedName>
        <fullName evidence="6">Succinyl-CoA ligase [ADP-forming] subunit beta, mitochondrial-like</fullName>
    </submittedName>
</protein>
<feature type="domain" description="ATP-grasp" evidence="4">
    <location>
        <begin position="3"/>
        <end position="49"/>
    </location>
</feature>
<reference evidence="6" key="1">
    <citation type="submission" date="2025-08" db="UniProtKB">
        <authorList>
            <consortium name="RefSeq"/>
        </authorList>
    </citation>
    <scope>IDENTIFICATION</scope>
    <source>
        <tissue evidence="6">Whole body</tissue>
    </source>
</reference>
<dbReference type="PANTHER" id="PTHR11815:SF1">
    <property type="entry name" value="SUCCINATE--COA LIGASE [ADP-FORMING] SUBUNIT BETA, MITOCHONDRIAL"/>
    <property type="match status" value="1"/>
</dbReference>
<keyword evidence="5" id="KW-1185">Reference proteome</keyword>
<dbReference type="InterPro" id="IPR013815">
    <property type="entry name" value="ATP_grasp_subdomain_1"/>
</dbReference>
<dbReference type="RefSeq" id="XP_015187642.1">
    <property type="nucleotide sequence ID" value="XM_015332156.1"/>
</dbReference>
<dbReference type="GeneID" id="107072325"/>
<keyword evidence="1" id="KW-0816">Tricarboxylic acid cycle</keyword>
<dbReference type="InterPro" id="IPR011761">
    <property type="entry name" value="ATP-grasp"/>
</dbReference>
<evidence type="ECO:0000259" key="4">
    <source>
        <dbReference type="PROSITE" id="PS50975"/>
    </source>
</evidence>
<organism evidence="5 6">
    <name type="scientific">Polistes dominula</name>
    <name type="common">European paper wasp</name>
    <name type="synonym">Vespa dominula</name>
    <dbReference type="NCBI Taxonomy" id="743375"/>
    <lineage>
        <taxon>Eukaryota</taxon>
        <taxon>Metazoa</taxon>
        <taxon>Ecdysozoa</taxon>
        <taxon>Arthropoda</taxon>
        <taxon>Hexapoda</taxon>
        <taxon>Insecta</taxon>
        <taxon>Pterygota</taxon>
        <taxon>Neoptera</taxon>
        <taxon>Endopterygota</taxon>
        <taxon>Hymenoptera</taxon>
        <taxon>Apocrita</taxon>
        <taxon>Aculeata</taxon>
        <taxon>Vespoidea</taxon>
        <taxon>Vespidae</taxon>
        <taxon>Polistinae</taxon>
        <taxon>Polistini</taxon>
        <taxon>Polistes</taxon>
    </lineage>
</organism>
<evidence type="ECO:0000313" key="5">
    <source>
        <dbReference type="Proteomes" id="UP000694924"/>
    </source>
</evidence>
<gene>
    <name evidence="6" type="primary">LOC107072325</name>
</gene>
<keyword evidence="3" id="KW-0547">Nucleotide-binding</keyword>
<evidence type="ECO:0000256" key="3">
    <source>
        <dbReference type="PROSITE-ProRule" id="PRU00409"/>
    </source>
</evidence>
<name>A0ABM1J5A4_POLDO</name>
<dbReference type="Gene3D" id="3.30.1490.20">
    <property type="entry name" value="ATP-grasp fold, A domain"/>
    <property type="match status" value="1"/>
</dbReference>
<dbReference type="PROSITE" id="PS50975">
    <property type="entry name" value="ATP_GRASP"/>
    <property type="match status" value="1"/>
</dbReference>
<accession>A0ABM1J5A4</accession>
<evidence type="ECO:0000313" key="6">
    <source>
        <dbReference type="RefSeq" id="XP_015187642.1"/>
    </source>
</evidence>
<evidence type="ECO:0000256" key="2">
    <source>
        <dbReference type="ARBA" id="ARBA00022840"/>
    </source>
</evidence>
<sequence length="136" mass="14981">MKDCLLKQAGIPTPPFGVARSPDEAAKIAADLKSNDLVVKAQVLTGGRGKGHFQNTTIGGVVMCESPEQVKQVSEKMIGNLLITKQTGVAGRICNSVMVTTRMFPRKEYYLSIMLERTFNVSLRENKLNLNINDRK</sequence>
<dbReference type="Proteomes" id="UP000694924">
    <property type="component" value="Unplaced"/>
</dbReference>
<dbReference type="Pfam" id="PF08442">
    <property type="entry name" value="ATP-grasp_2"/>
    <property type="match status" value="1"/>
</dbReference>
<dbReference type="InterPro" id="IPR013650">
    <property type="entry name" value="ATP-grasp_succ-CoA_synth-type"/>
</dbReference>
<keyword evidence="2 3" id="KW-0067">ATP-binding</keyword>